<dbReference type="GO" id="GO:0006567">
    <property type="term" value="P:L-threonine catabolic process"/>
    <property type="evidence" value="ECO:0007669"/>
    <property type="project" value="InterPro"/>
</dbReference>
<comment type="cofactor">
    <cofactor evidence="1">
        <name>pyridoxal 5'-phosphate</name>
        <dbReference type="ChEBI" id="CHEBI:597326"/>
    </cofactor>
</comment>
<accession>E8V250</accession>
<dbReference type="eggNOG" id="COG1171">
    <property type="taxonomic scope" value="Bacteria"/>
</dbReference>
<dbReference type="Pfam" id="PF00291">
    <property type="entry name" value="PALP"/>
    <property type="match status" value="1"/>
</dbReference>
<dbReference type="KEGG" id="tsa:AciPR4_3858"/>
<dbReference type="GO" id="GO:0030170">
    <property type="term" value="F:pyridoxal phosphate binding"/>
    <property type="evidence" value="ECO:0007669"/>
    <property type="project" value="UniProtKB-ARBA"/>
</dbReference>
<evidence type="ECO:0000256" key="2">
    <source>
        <dbReference type="ARBA" id="ARBA00010869"/>
    </source>
</evidence>
<keyword evidence="3" id="KW-0663">Pyridoxal phosphate</keyword>
<dbReference type="InterPro" id="IPR036052">
    <property type="entry name" value="TrpB-like_PALP_sf"/>
</dbReference>
<protein>
    <submittedName>
        <fullName evidence="6">Threonine dehydratase</fullName>
    </submittedName>
</protein>
<dbReference type="InterPro" id="IPR045865">
    <property type="entry name" value="ACT-like_dom_sf"/>
</dbReference>
<dbReference type="Gene3D" id="3.30.70.260">
    <property type="match status" value="1"/>
</dbReference>
<dbReference type="NCBIfam" id="NF005600">
    <property type="entry name" value="PRK07334.1"/>
    <property type="match status" value="1"/>
</dbReference>
<dbReference type="GO" id="GO:0003941">
    <property type="term" value="F:L-serine ammonia-lyase activity"/>
    <property type="evidence" value="ECO:0007669"/>
    <property type="project" value="TreeGrafter"/>
</dbReference>
<dbReference type="CDD" id="cd01562">
    <property type="entry name" value="Thr-dehyd"/>
    <property type="match status" value="1"/>
</dbReference>
<sequence length="411" mass="43706">MSSQEQDQAGVTLASVEAARARIAGSIYYSPCPHSQMLSDLTGQQVYLKLENLQMTGAFKERGALNRILTLTEAQKKGGVIAASAGNHAQGVAYHATARGIASTIVMPEATPLVKVTATRNFGANVILHGANYDAAYTEARRLCDAEGLTFIHPFDDAAVISGQGTIGLELLEQVPQLEAIVVPIGGGGLISGIACAVKERNPKIRVVGVQTARLASMQVAIQAGHPVTLEAATTIADGIAVRRSGDVTFPLVQKYVDEIVTVDEDEIASAILVLLEREKTLAEGAGATALAALLQKKTSLQGAHVGVLVCGGNIDVTLLSRIIERGLVKDGRLIRLRIHLLDKPGALQELTRLIAAHRVNIVDTLYNRAYYGVNLGDTTIDITMETRGQEQIEQLLAALDDGGYRHSRVI</sequence>
<keyword evidence="7" id="KW-1185">Reference proteome</keyword>
<name>E8V250_TERSS</name>
<dbReference type="CDD" id="cd04886">
    <property type="entry name" value="ACT_ThrD-II-like"/>
    <property type="match status" value="1"/>
</dbReference>
<dbReference type="GO" id="GO:0006565">
    <property type="term" value="P:L-serine catabolic process"/>
    <property type="evidence" value="ECO:0007669"/>
    <property type="project" value="TreeGrafter"/>
</dbReference>
<organism evidence="6 7">
    <name type="scientific">Terriglobus saanensis (strain ATCC BAA-1853 / DSM 23119 / SP1PR4)</name>
    <dbReference type="NCBI Taxonomy" id="401053"/>
    <lineage>
        <taxon>Bacteria</taxon>
        <taxon>Pseudomonadati</taxon>
        <taxon>Acidobacteriota</taxon>
        <taxon>Terriglobia</taxon>
        <taxon>Terriglobales</taxon>
        <taxon>Acidobacteriaceae</taxon>
        <taxon>Terriglobus</taxon>
    </lineage>
</organism>
<dbReference type="AlphaFoldDB" id="E8V250"/>
<dbReference type="PROSITE" id="PS51671">
    <property type="entry name" value="ACT"/>
    <property type="match status" value="1"/>
</dbReference>
<dbReference type="HOGENOM" id="CLU_021152_4_1_0"/>
<dbReference type="FunFam" id="3.40.50.1100:FF:000005">
    <property type="entry name" value="Threonine dehydratase catabolic"/>
    <property type="match status" value="1"/>
</dbReference>
<dbReference type="Proteomes" id="UP000006844">
    <property type="component" value="Chromosome"/>
</dbReference>
<dbReference type="EMBL" id="CP002467">
    <property type="protein sequence ID" value="ADV84607.1"/>
    <property type="molecule type" value="Genomic_DNA"/>
</dbReference>
<evidence type="ECO:0000256" key="3">
    <source>
        <dbReference type="ARBA" id="ARBA00022898"/>
    </source>
</evidence>
<comment type="similarity">
    <text evidence="2">Belongs to the serine/threonine dehydratase family.</text>
</comment>
<dbReference type="GO" id="GO:0004794">
    <property type="term" value="F:threonine deaminase activity"/>
    <property type="evidence" value="ECO:0007669"/>
    <property type="project" value="InterPro"/>
</dbReference>
<dbReference type="RefSeq" id="WP_013570337.1">
    <property type="nucleotide sequence ID" value="NC_014963.1"/>
</dbReference>
<dbReference type="PANTHER" id="PTHR48078">
    <property type="entry name" value="THREONINE DEHYDRATASE, MITOCHONDRIAL-RELATED"/>
    <property type="match status" value="1"/>
</dbReference>
<dbReference type="SUPFAM" id="SSF55021">
    <property type="entry name" value="ACT-like"/>
    <property type="match status" value="1"/>
</dbReference>
<reference evidence="6 7" key="1">
    <citation type="journal article" date="2012" name="Stand. Genomic Sci.">
        <title>Complete genome sequence of Terriglobus saanensis type strain SP1PR4(T), an Acidobacteria from tundra soil.</title>
        <authorList>
            <person name="Rawat S.R."/>
            <person name="Mannisto M.K."/>
            <person name="Starovoytov V."/>
            <person name="Goodwin L."/>
            <person name="Nolan M."/>
            <person name="Hauser L."/>
            <person name="Land M."/>
            <person name="Davenport K.W."/>
            <person name="Woyke T."/>
            <person name="Haggblom M.M."/>
        </authorList>
    </citation>
    <scope>NUCLEOTIDE SEQUENCE</scope>
    <source>
        <strain evidence="7">ATCC BAA-1853 / DSM 23119 / SP1PR4</strain>
    </source>
</reference>
<dbReference type="NCBIfam" id="TIGR01127">
    <property type="entry name" value="ilvA_1Cterm"/>
    <property type="match status" value="1"/>
</dbReference>
<dbReference type="InterPro" id="IPR002912">
    <property type="entry name" value="ACT_dom"/>
</dbReference>
<gene>
    <name evidence="6" type="ordered locus">AciPR4_3858</name>
</gene>
<dbReference type="GO" id="GO:0009097">
    <property type="term" value="P:isoleucine biosynthetic process"/>
    <property type="evidence" value="ECO:0007669"/>
    <property type="project" value="TreeGrafter"/>
</dbReference>
<dbReference type="InterPro" id="IPR044561">
    <property type="entry name" value="ACT_ThrD-II-like"/>
</dbReference>
<evidence type="ECO:0000256" key="1">
    <source>
        <dbReference type="ARBA" id="ARBA00001933"/>
    </source>
</evidence>
<dbReference type="FunFam" id="3.40.50.1100:FF:000007">
    <property type="entry name" value="L-threonine dehydratase catabolic TdcB"/>
    <property type="match status" value="1"/>
</dbReference>
<dbReference type="OrthoDB" id="9811476at2"/>
<dbReference type="InterPro" id="IPR005789">
    <property type="entry name" value="Thr_deHydtase_catblc"/>
</dbReference>
<dbReference type="InterPro" id="IPR001926">
    <property type="entry name" value="TrpB-like_PALP"/>
</dbReference>
<proteinExistence type="inferred from homology"/>
<dbReference type="STRING" id="401053.AciPR4_3858"/>
<keyword evidence="4" id="KW-0456">Lyase</keyword>
<dbReference type="SUPFAM" id="SSF53686">
    <property type="entry name" value="Tryptophan synthase beta subunit-like PLP-dependent enzymes"/>
    <property type="match status" value="1"/>
</dbReference>
<evidence type="ECO:0000313" key="7">
    <source>
        <dbReference type="Proteomes" id="UP000006844"/>
    </source>
</evidence>
<evidence type="ECO:0000259" key="5">
    <source>
        <dbReference type="PROSITE" id="PS51671"/>
    </source>
</evidence>
<evidence type="ECO:0000256" key="4">
    <source>
        <dbReference type="ARBA" id="ARBA00023239"/>
    </source>
</evidence>
<evidence type="ECO:0000313" key="6">
    <source>
        <dbReference type="EMBL" id="ADV84607.1"/>
    </source>
</evidence>
<dbReference type="Gene3D" id="3.40.50.1100">
    <property type="match status" value="2"/>
</dbReference>
<dbReference type="InterPro" id="IPR050147">
    <property type="entry name" value="Ser/Thr_Dehydratase"/>
</dbReference>
<dbReference type="PANTHER" id="PTHR48078:SF19">
    <property type="entry name" value="ACT DOMAIN-CONTAINING PROTEIN"/>
    <property type="match status" value="1"/>
</dbReference>
<feature type="domain" description="ACT" evidence="5">
    <location>
        <begin position="336"/>
        <end position="411"/>
    </location>
</feature>